<comment type="caution">
    <text evidence="1">The sequence shown here is derived from an EMBL/GenBank/DDBJ whole genome shotgun (WGS) entry which is preliminary data.</text>
</comment>
<keyword evidence="2" id="KW-1185">Reference proteome</keyword>
<evidence type="ECO:0000313" key="1">
    <source>
        <dbReference type="EMBL" id="KAJ8677426.1"/>
    </source>
</evidence>
<gene>
    <name evidence="1" type="ORF">QAD02_013213</name>
</gene>
<dbReference type="Proteomes" id="UP001239111">
    <property type="component" value="Chromosome 2"/>
</dbReference>
<dbReference type="EMBL" id="CM056742">
    <property type="protein sequence ID" value="KAJ8677426.1"/>
    <property type="molecule type" value="Genomic_DNA"/>
</dbReference>
<reference evidence="1" key="1">
    <citation type="submission" date="2023-04" db="EMBL/GenBank/DDBJ databases">
        <title>A chromosome-level genome assembly of the parasitoid wasp Eretmocerus hayati.</title>
        <authorList>
            <person name="Zhong Y."/>
            <person name="Liu S."/>
            <person name="Liu Y."/>
        </authorList>
    </citation>
    <scope>NUCLEOTIDE SEQUENCE</scope>
    <source>
        <strain evidence="1">ZJU_SS_LIU_2023</strain>
    </source>
</reference>
<sequence length="434" mass="48476">MGRRRGMKLQKVKSMEKELEVTGKEDNETLNNENYDEIDVVAVDDPHSNPRESSNLEIEEAAAKAIEHSNQCELAIFEIKEAAAKVIEQANTWAGAVQIPSKPSAPATILRSATRRFEEKEWTYELQAAEELAERGYASQLSGILKHKNNQEQAAGSTAKSTAASRYQPKPVGTPRLRPIPIGVPIRTFLRQPMMPFSTMGQVDCEPWKLSMNQGGASCTITAKINANTNSTNSYNRPITSGIKRSFNPAMNPIFKNKFTEFDQRRNNTEEQHIWINQNSRSLFTATTTRNKRCVGPADGVPVGKIPTNPWVAPQNNDQRRFLSAILDGKLKIGLLKARDGRPEKYNAWIGWIGHEVLQIGVLDEFQKSGFVIICSDCGQNPVSPTVLDDCTDAIITCIRHWDDVSNGTIMKTIPMRVDCFCSWMSAKKLKPLE</sequence>
<name>A0ACC2P3N4_9HYME</name>
<evidence type="ECO:0000313" key="2">
    <source>
        <dbReference type="Proteomes" id="UP001239111"/>
    </source>
</evidence>
<protein>
    <submittedName>
        <fullName evidence="1">Uncharacterized protein</fullName>
    </submittedName>
</protein>
<proteinExistence type="predicted"/>
<organism evidence="1 2">
    <name type="scientific">Eretmocerus hayati</name>
    <dbReference type="NCBI Taxonomy" id="131215"/>
    <lineage>
        <taxon>Eukaryota</taxon>
        <taxon>Metazoa</taxon>
        <taxon>Ecdysozoa</taxon>
        <taxon>Arthropoda</taxon>
        <taxon>Hexapoda</taxon>
        <taxon>Insecta</taxon>
        <taxon>Pterygota</taxon>
        <taxon>Neoptera</taxon>
        <taxon>Endopterygota</taxon>
        <taxon>Hymenoptera</taxon>
        <taxon>Apocrita</taxon>
        <taxon>Proctotrupomorpha</taxon>
        <taxon>Chalcidoidea</taxon>
        <taxon>Aphelinidae</taxon>
        <taxon>Aphelininae</taxon>
        <taxon>Eretmocerus</taxon>
    </lineage>
</organism>
<accession>A0ACC2P3N4</accession>